<sequence>MKLSRNLHSQIGQYSSTFDKRQFSDNPSRNNNIKIGLIVGFTLTAFLAIVATFLKKKHRRHHGHHRHHQHPHPHRRHKSMSSGGSRGSDRSAAPPPRPPTDAPPPDKPTDG</sequence>
<feature type="transmembrane region" description="Helical" evidence="2">
    <location>
        <begin position="33"/>
        <end position="54"/>
    </location>
</feature>
<feature type="compositionally biased region" description="Basic residues" evidence="1">
    <location>
        <begin position="56"/>
        <end position="79"/>
    </location>
</feature>
<gene>
    <name evidence="3" type="ORF">QYS62_004383</name>
</gene>
<dbReference type="EMBL" id="CP151261">
    <property type="protein sequence ID" value="WZH43379.1"/>
    <property type="molecule type" value="Genomic_DNA"/>
</dbReference>
<keyword evidence="2" id="KW-0812">Transmembrane</keyword>
<organism evidence="3 4">
    <name type="scientific">Fusarium acuminatum</name>
    <dbReference type="NCBI Taxonomy" id="5515"/>
    <lineage>
        <taxon>Eukaryota</taxon>
        <taxon>Fungi</taxon>
        <taxon>Dikarya</taxon>
        <taxon>Ascomycota</taxon>
        <taxon>Pezizomycotina</taxon>
        <taxon>Sordariomycetes</taxon>
        <taxon>Hypocreomycetidae</taxon>
        <taxon>Hypocreales</taxon>
        <taxon>Nectriaceae</taxon>
        <taxon>Fusarium</taxon>
        <taxon>Fusarium tricinctum species complex</taxon>
    </lineage>
</organism>
<evidence type="ECO:0000313" key="4">
    <source>
        <dbReference type="Proteomes" id="UP001489902"/>
    </source>
</evidence>
<keyword evidence="4" id="KW-1185">Reference proteome</keyword>
<name>A0ABZ2WUA5_9HYPO</name>
<feature type="region of interest" description="Disordered" evidence="1">
    <location>
        <begin position="1"/>
        <end position="32"/>
    </location>
</feature>
<keyword evidence="2" id="KW-1133">Transmembrane helix</keyword>
<evidence type="ECO:0000256" key="1">
    <source>
        <dbReference type="SAM" id="MobiDB-lite"/>
    </source>
</evidence>
<feature type="region of interest" description="Disordered" evidence="1">
    <location>
        <begin position="56"/>
        <end position="111"/>
    </location>
</feature>
<feature type="compositionally biased region" description="Pro residues" evidence="1">
    <location>
        <begin position="93"/>
        <end position="111"/>
    </location>
</feature>
<feature type="compositionally biased region" description="Polar residues" evidence="1">
    <location>
        <begin position="1"/>
        <end position="17"/>
    </location>
</feature>
<accession>A0ABZ2WUA5</accession>
<dbReference type="Proteomes" id="UP001489902">
    <property type="component" value="Chromosome 2"/>
</dbReference>
<keyword evidence="2" id="KW-0472">Membrane</keyword>
<protein>
    <submittedName>
        <fullName evidence="3">Uncharacterized protein</fullName>
    </submittedName>
</protein>
<reference evidence="3 4" key="1">
    <citation type="submission" date="2024-04" db="EMBL/GenBank/DDBJ databases">
        <title>Complete genome sequence of Fusarium acuminatum.</title>
        <authorList>
            <person name="Lan B."/>
        </authorList>
    </citation>
    <scope>NUCLEOTIDE SEQUENCE [LARGE SCALE GENOMIC DNA]</scope>
    <source>
        <strain evidence="3">1A</strain>
    </source>
</reference>
<evidence type="ECO:0000256" key="2">
    <source>
        <dbReference type="SAM" id="Phobius"/>
    </source>
</evidence>
<evidence type="ECO:0000313" key="3">
    <source>
        <dbReference type="EMBL" id="WZH43379.1"/>
    </source>
</evidence>
<proteinExistence type="predicted"/>